<dbReference type="EC" id="4.99.1.4" evidence="15"/>
<comment type="pathway">
    <text evidence="12 15">Porphyrin-containing compound metabolism; siroheme biosynthesis; precorrin-2 from uroporphyrinogen III: step 1/1.</text>
</comment>
<evidence type="ECO:0000256" key="8">
    <source>
        <dbReference type="ARBA" id="ARBA00023027"/>
    </source>
</evidence>
<evidence type="ECO:0000256" key="7">
    <source>
        <dbReference type="ARBA" id="ARBA00023002"/>
    </source>
</evidence>
<dbReference type="GO" id="GO:0051287">
    <property type="term" value="F:NAD binding"/>
    <property type="evidence" value="ECO:0007669"/>
    <property type="project" value="InterPro"/>
</dbReference>
<feature type="modified residue" description="Phosphoserine" evidence="15">
    <location>
        <position position="181"/>
    </location>
</feature>
<evidence type="ECO:0000313" key="21">
    <source>
        <dbReference type="EMBL" id="MBP3984428.1"/>
    </source>
</evidence>
<dbReference type="GO" id="GO:0004851">
    <property type="term" value="F:uroporphyrin-III C-methyltransferase activity"/>
    <property type="evidence" value="ECO:0007669"/>
    <property type="project" value="UniProtKB-UniRule"/>
</dbReference>
<dbReference type="InterPro" id="IPR019478">
    <property type="entry name" value="Sirohaem_synthase_dimer_dom"/>
</dbReference>
<dbReference type="Gene3D" id="3.30.160.110">
    <property type="entry name" value="Siroheme synthase, domain 2"/>
    <property type="match status" value="1"/>
</dbReference>
<evidence type="ECO:0000256" key="14">
    <source>
        <dbReference type="ARBA" id="ARBA00060548"/>
    </source>
</evidence>
<dbReference type="CDD" id="cd11642">
    <property type="entry name" value="SUMT"/>
    <property type="match status" value="1"/>
</dbReference>
<dbReference type="GO" id="GO:0019354">
    <property type="term" value="P:siroheme biosynthetic process"/>
    <property type="evidence" value="ECO:0007669"/>
    <property type="project" value="UniProtKB-UniRule"/>
</dbReference>
<evidence type="ECO:0000256" key="10">
    <source>
        <dbReference type="ARBA" id="ARBA00023244"/>
    </source>
</evidence>
<comment type="similarity">
    <text evidence="15">In the N-terminal section; belongs to the precorrin-2 dehydrogenase / sirohydrochlorin ferrochelatase family.</text>
</comment>
<organism evidence="21 22">
    <name type="scientific">Pseudoxanthomonas helianthi</name>
    <dbReference type="NCBI Taxonomy" id="1453541"/>
    <lineage>
        <taxon>Bacteria</taxon>
        <taxon>Pseudomonadati</taxon>
        <taxon>Pseudomonadota</taxon>
        <taxon>Gammaproteobacteria</taxon>
        <taxon>Lysobacterales</taxon>
        <taxon>Lysobacteraceae</taxon>
        <taxon>Pseudoxanthomonas</taxon>
    </lineage>
</organism>
<dbReference type="FunFam" id="3.40.1010.10:FF:000001">
    <property type="entry name" value="Siroheme synthase"/>
    <property type="match status" value="1"/>
</dbReference>
<dbReference type="HAMAP" id="MF_01646">
    <property type="entry name" value="Siroheme_synth"/>
    <property type="match status" value="1"/>
</dbReference>
<comment type="catalytic activity">
    <reaction evidence="15">
        <text>siroheme + 2 H(+) = sirohydrochlorin + Fe(2+)</text>
        <dbReference type="Rhea" id="RHEA:24360"/>
        <dbReference type="ChEBI" id="CHEBI:15378"/>
        <dbReference type="ChEBI" id="CHEBI:29033"/>
        <dbReference type="ChEBI" id="CHEBI:58351"/>
        <dbReference type="ChEBI" id="CHEBI:60052"/>
        <dbReference type="EC" id="4.99.1.4"/>
    </reaction>
</comment>
<dbReference type="InterPro" id="IPR037115">
    <property type="entry name" value="Sirohaem_synt_dimer_dom_sf"/>
</dbReference>
<dbReference type="InterPro" id="IPR012409">
    <property type="entry name" value="Sirohaem_synth"/>
</dbReference>
<name>A0A940X1X9_9GAMM</name>
<feature type="binding site" evidence="15">
    <location>
        <begin position="75"/>
        <end position="76"/>
    </location>
    <ligand>
        <name>NAD(+)</name>
        <dbReference type="ChEBI" id="CHEBI:57540"/>
    </ligand>
</feature>
<dbReference type="GO" id="GO:0009236">
    <property type="term" value="P:cobalamin biosynthetic process"/>
    <property type="evidence" value="ECO:0007669"/>
    <property type="project" value="UniProtKB-UniRule"/>
</dbReference>
<dbReference type="SUPFAM" id="SSF53790">
    <property type="entry name" value="Tetrapyrrole methylase"/>
    <property type="match status" value="1"/>
</dbReference>
<reference evidence="21" key="1">
    <citation type="journal article" date="2016" name="Int. J. Syst. Evol. Microbiol.">
        <title>Pseudoxanthomonas helianthi sp. nov., isolated from roots of Jerusalem artichoke (Helianthus tuberosus).</title>
        <authorList>
            <person name="Kittiwongwattana C."/>
            <person name="Thawai C."/>
        </authorList>
    </citation>
    <scope>NUCLEOTIDE SEQUENCE</scope>
    <source>
        <strain evidence="21">110414</strain>
    </source>
</reference>
<evidence type="ECO:0000256" key="11">
    <source>
        <dbReference type="ARBA" id="ARBA00023268"/>
    </source>
</evidence>
<dbReference type="AlphaFoldDB" id="A0A940X1X9"/>
<keyword evidence="8 15" id="KW-0520">NAD</keyword>
<reference evidence="21" key="2">
    <citation type="submission" date="2021-03" db="EMBL/GenBank/DDBJ databases">
        <authorList>
            <person name="Cao W."/>
        </authorList>
    </citation>
    <scope>NUCLEOTIDE SEQUENCE</scope>
    <source>
        <strain evidence="21">110414</strain>
    </source>
</reference>
<evidence type="ECO:0000256" key="16">
    <source>
        <dbReference type="PIRSR" id="PIRSR036426-1"/>
    </source>
</evidence>
<comment type="caution">
    <text evidence="21">The sequence shown here is derived from an EMBL/GenBank/DDBJ whole genome shotgun (WGS) entry which is preliminary data.</text>
</comment>
<protein>
    <recommendedName>
        <fullName evidence="15">Siroheme synthase</fullName>
    </recommendedName>
    <domain>
        <recommendedName>
            <fullName evidence="15">Uroporphyrinogen-III C-methyltransferase</fullName>
            <shortName evidence="15">Urogen III methylase</shortName>
            <ecNumber evidence="15">2.1.1.107</ecNumber>
        </recommendedName>
        <alternativeName>
            <fullName evidence="15">SUMT</fullName>
        </alternativeName>
        <alternativeName>
            <fullName evidence="15">Uroporphyrinogen III methylase</fullName>
            <shortName evidence="15">UROM</shortName>
        </alternativeName>
    </domain>
    <domain>
        <recommendedName>
            <fullName evidence="15">Precorrin-2 dehydrogenase</fullName>
            <ecNumber evidence="15">1.3.1.76</ecNumber>
        </recommendedName>
    </domain>
    <domain>
        <recommendedName>
            <fullName evidence="15">Sirohydrochlorin ferrochelatase</fullName>
            <ecNumber evidence="15">4.99.1.4</ecNumber>
        </recommendedName>
    </domain>
</protein>
<comment type="similarity">
    <text evidence="2 17">Belongs to the precorrin methyltransferase family.</text>
</comment>
<comment type="pathway">
    <text evidence="15">Cofactor biosynthesis; adenosylcobalamin biosynthesis; sirohydrochlorin from precorrin-2: step 1/1.</text>
</comment>
<evidence type="ECO:0000259" key="19">
    <source>
        <dbReference type="Pfam" id="PF10414"/>
    </source>
</evidence>
<dbReference type="PANTHER" id="PTHR45790:SF1">
    <property type="entry name" value="SIROHEME SYNTHASE"/>
    <property type="match status" value="1"/>
</dbReference>
<feature type="binding site" evidence="15">
    <location>
        <begin position="384"/>
        <end position="385"/>
    </location>
    <ligand>
        <name>S-adenosyl-L-methionine</name>
        <dbReference type="ChEBI" id="CHEBI:59789"/>
    </ligand>
</feature>
<dbReference type="Gene3D" id="3.40.1010.10">
    <property type="entry name" value="Cobalt-precorrin-4 Transmethylase, Domain 1"/>
    <property type="match status" value="1"/>
</dbReference>
<evidence type="ECO:0000256" key="13">
    <source>
        <dbReference type="ARBA" id="ARBA00047561"/>
    </source>
</evidence>
<feature type="binding site" evidence="15">
    <location>
        <begin position="354"/>
        <end position="356"/>
    </location>
    <ligand>
        <name>S-adenosyl-L-methionine</name>
        <dbReference type="ChEBI" id="CHEBI:59789"/>
    </ligand>
</feature>
<keyword evidence="9 15" id="KW-0456">Lyase</keyword>
<evidence type="ECO:0000256" key="2">
    <source>
        <dbReference type="ARBA" id="ARBA00005879"/>
    </source>
</evidence>
<evidence type="ECO:0000256" key="5">
    <source>
        <dbReference type="ARBA" id="ARBA00022679"/>
    </source>
</evidence>
<dbReference type="SUPFAM" id="SSF51735">
    <property type="entry name" value="NAD(P)-binding Rossmann-fold domains"/>
    <property type="match status" value="1"/>
</dbReference>
<feature type="binding site" evidence="15">
    <location>
        <position position="278"/>
    </location>
    <ligand>
        <name>S-adenosyl-L-methionine</name>
        <dbReference type="ChEBI" id="CHEBI:59789"/>
    </ligand>
</feature>
<evidence type="ECO:0000313" key="22">
    <source>
        <dbReference type="Proteomes" id="UP000673447"/>
    </source>
</evidence>
<dbReference type="NCBIfam" id="NF004790">
    <property type="entry name" value="PRK06136.1"/>
    <property type="match status" value="1"/>
</dbReference>
<evidence type="ECO:0000256" key="17">
    <source>
        <dbReference type="RuleBase" id="RU003960"/>
    </source>
</evidence>
<keyword evidence="4 15" id="KW-0489">Methyltransferase</keyword>
<feature type="binding site" evidence="15">
    <location>
        <position position="436"/>
    </location>
    <ligand>
        <name>S-adenosyl-L-methionine</name>
        <dbReference type="ChEBI" id="CHEBI:59789"/>
    </ligand>
</feature>
<dbReference type="NCBIfam" id="TIGR01470">
    <property type="entry name" value="cysG_Nterm"/>
    <property type="match status" value="1"/>
</dbReference>
<sequence>MNKGDKRECSGFGPLPARLAHNRKSYVGSGSLFPKAYNRALGWPSQPGSPPVSATLFPLFADLRDRPVLVVGGGTVAERKVEALLLSGAHPVVGAPDLTARLHEWLEQGRLRWRAGAFRAEWLDDAWLVIAATDDPAVNRAVAEAATARRLLTNVVDDVELSSFQVPAVVRRGAVQVAISSGGGAPMLARHLRRQLETWLDETWGALATLFADRRQRIRARFPKLGERRRFFERILAGPLPRLLRQHRDGEAGAWLDGALDGATQVESGSVVLVGAGPGDPGLLTLHALRALNEADVILHDRLVSDDVLQLARRDAARIEVGKSSGRHSTAQDDIHALMLRHARAGQRVVRLKGGDPFVFGRGGEELQFLQRHGIPFEVVPGITAAVACAAYAGIPLTHRDHAQSLRLVTAHCKDSLDTLDWAALAQPRQTLAIYMGVAALETLRDKLVAAGLPAHTPFAIVENGSRAGQRVIAGTLDALAETARHHAAQSPALLIVGEVAALADTLHWFGTPPLRLPHPDNMPAATLARAA</sequence>
<dbReference type="Gene3D" id="3.40.50.720">
    <property type="entry name" value="NAD(P)-binding Rossmann-like Domain"/>
    <property type="match status" value="1"/>
</dbReference>
<keyword evidence="7 15" id="KW-0560">Oxidoreductase</keyword>
<proteinExistence type="inferred from homology"/>
<dbReference type="InterPro" id="IPR014776">
    <property type="entry name" value="4pyrrole_Mease_sub2"/>
</dbReference>
<dbReference type="Pfam" id="PF10414">
    <property type="entry name" value="CysG_dimeriser"/>
    <property type="match status" value="1"/>
</dbReference>
<feature type="binding site" evidence="15">
    <location>
        <position position="359"/>
    </location>
    <ligand>
        <name>S-adenosyl-L-methionine</name>
        <dbReference type="ChEBI" id="CHEBI:59789"/>
    </ligand>
</feature>
<dbReference type="InterPro" id="IPR014777">
    <property type="entry name" value="4pyrrole_Mease_sub1"/>
</dbReference>
<dbReference type="Proteomes" id="UP000673447">
    <property type="component" value="Unassembled WGS sequence"/>
</dbReference>
<dbReference type="InterPro" id="IPR050161">
    <property type="entry name" value="Siro_Cobalamin_biosynth"/>
</dbReference>
<comment type="pathway">
    <text evidence="1 15">Porphyrin-containing compound metabolism; siroheme biosynthesis; sirohydrochlorin from precorrin-2: step 1/1.</text>
</comment>
<dbReference type="Pfam" id="PF14824">
    <property type="entry name" value="Sirohm_synth_M"/>
    <property type="match status" value="1"/>
</dbReference>
<feature type="binding site" evidence="15">
    <location>
        <position position="465"/>
    </location>
    <ligand>
        <name>S-adenosyl-L-methionine</name>
        <dbReference type="ChEBI" id="CHEBI:59789"/>
    </ligand>
</feature>
<dbReference type="PANTHER" id="PTHR45790">
    <property type="entry name" value="SIROHEME SYNTHASE-RELATED"/>
    <property type="match status" value="1"/>
</dbReference>
<dbReference type="InterPro" id="IPR000878">
    <property type="entry name" value="4pyrrol_Mease"/>
</dbReference>
<dbReference type="NCBIfam" id="NF007922">
    <property type="entry name" value="PRK10637.1"/>
    <property type="match status" value="1"/>
</dbReference>
<dbReference type="GO" id="GO:0043115">
    <property type="term" value="F:precorrin-2 dehydrogenase activity"/>
    <property type="evidence" value="ECO:0007669"/>
    <property type="project" value="UniProtKB-UniRule"/>
</dbReference>
<keyword evidence="22" id="KW-1185">Reference proteome</keyword>
<evidence type="ECO:0000259" key="18">
    <source>
        <dbReference type="Pfam" id="PF00590"/>
    </source>
</evidence>
<feature type="active site" description="Proton donor" evidence="15 16">
    <location>
        <position position="323"/>
    </location>
</feature>
<dbReference type="PROSITE" id="PS00839">
    <property type="entry name" value="SUMT_1"/>
    <property type="match status" value="1"/>
</dbReference>
<dbReference type="Gene3D" id="3.30.950.10">
    <property type="entry name" value="Methyltransferase, Cobalt-precorrin-4 Transmethylase, Domain 2"/>
    <property type="match status" value="1"/>
</dbReference>
<comment type="pathway">
    <text evidence="15">Porphyrin-containing compound metabolism; siroheme biosynthesis; siroheme from sirohydrochlorin: step 1/1.</text>
</comment>
<keyword evidence="11 15" id="KW-0511">Multifunctional enzyme</keyword>
<dbReference type="InterPro" id="IPR006367">
    <property type="entry name" value="Sirohaem_synthase_N"/>
</dbReference>
<dbReference type="EC" id="1.3.1.76" evidence="15"/>
<keyword evidence="5 15" id="KW-0808">Transferase</keyword>
<dbReference type="InterPro" id="IPR006366">
    <property type="entry name" value="CobA/CysG_C"/>
</dbReference>
<feature type="region of interest" description="Uroporphyrinogen-III C-methyltransferase" evidence="15">
    <location>
        <begin position="269"/>
        <end position="532"/>
    </location>
</feature>
<dbReference type="Pfam" id="PF13241">
    <property type="entry name" value="NAD_binding_7"/>
    <property type="match status" value="1"/>
</dbReference>
<dbReference type="Pfam" id="PF00590">
    <property type="entry name" value="TP_methylase"/>
    <property type="match status" value="1"/>
</dbReference>
<dbReference type="SUPFAM" id="SSF75615">
    <property type="entry name" value="Siroheme synthase middle domains-like"/>
    <property type="match status" value="1"/>
</dbReference>
<gene>
    <name evidence="21" type="primary">cobA</name>
    <name evidence="15" type="synonym">cysG</name>
    <name evidence="21" type="ORF">J5837_08290</name>
</gene>
<keyword evidence="15" id="KW-0597">Phosphoprotein</keyword>
<dbReference type="InterPro" id="IPR035996">
    <property type="entry name" value="4pyrrol_Methylase_sf"/>
</dbReference>
<keyword evidence="6 15" id="KW-0949">S-adenosyl-L-methionine</keyword>
<evidence type="ECO:0000256" key="4">
    <source>
        <dbReference type="ARBA" id="ARBA00022603"/>
    </source>
</evidence>
<dbReference type="NCBIfam" id="TIGR01469">
    <property type="entry name" value="cobA_cysG_Cterm"/>
    <property type="match status" value="1"/>
</dbReference>
<dbReference type="GO" id="GO:0032259">
    <property type="term" value="P:methylation"/>
    <property type="evidence" value="ECO:0007669"/>
    <property type="project" value="UniProtKB-KW"/>
</dbReference>
<dbReference type="PROSITE" id="PS00840">
    <property type="entry name" value="SUMT_2"/>
    <property type="match status" value="1"/>
</dbReference>
<keyword evidence="10 15" id="KW-0627">Porphyrin biosynthesis</keyword>
<feature type="domain" description="Tetrapyrrole methylase" evidence="18">
    <location>
        <begin position="271"/>
        <end position="480"/>
    </location>
</feature>
<comment type="pathway">
    <text evidence="14 15">Cofactor biosynthesis; adenosylcobalamin biosynthesis; precorrin-2 from uroporphyrinogen III: step 1/1.</text>
</comment>
<feature type="region of interest" description="Precorrin-2 dehydrogenase / sirohydrochlorin ferrochelatase" evidence="15">
    <location>
        <begin position="1"/>
        <end position="256"/>
    </location>
</feature>
<feature type="domain" description="Siroheme synthase central" evidence="20">
    <location>
        <begin position="172"/>
        <end position="197"/>
    </location>
</feature>
<evidence type="ECO:0000256" key="15">
    <source>
        <dbReference type="HAMAP-Rule" id="MF_01646"/>
    </source>
</evidence>
<evidence type="ECO:0000256" key="3">
    <source>
        <dbReference type="ARBA" id="ARBA00022573"/>
    </source>
</evidence>
<dbReference type="InterPro" id="IPR003043">
    <property type="entry name" value="Uropor_MeTrfase_CS"/>
</dbReference>
<evidence type="ECO:0000256" key="12">
    <source>
        <dbReference type="ARBA" id="ARBA00025705"/>
    </source>
</evidence>
<comment type="similarity">
    <text evidence="15">In the C-terminal section; belongs to the precorrin methyltransferase family.</text>
</comment>
<dbReference type="EMBL" id="JAGKTC010000002">
    <property type="protein sequence ID" value="MBP3984428.1"/>
    <property type="molecule type" value="Genomic_DNA"/>
</dbReference>
<dbReference type="InterPro" id="IPR028281">
    <property type="entry name" value="Sirohaem_synthase_central"/>
</dbReference>
<dbReference type="FunFam" id="3.30.950.10:FF:000001">
    <property type="entry name" value="Siroheme synthase"/>
    <property type="match status" value="1"/>
</dbReference>
<feature type="domain" description="Sirohaem synthase dimerisation" evidence="19">
    <location>
        <begin position="204"/>
        <end position="260"/>
    </location>
</feature>
<feature type="active site" description="Proton acceptor" evidence="15 16">
    <location>
        <position position="301"/>
    </location>
</feature>
<evidence type="ECO:0000256" key="1">
    <source>
        <dbReference type="ARBA" id="ARBA00005010"/>
    </source>
</evidence>
<accession>A0A940X1X9</accession>
<comment type="catalytic activity">
    <reaction evidence="15">
        <text>uroporphyrinogen III + 2 S-adenosyl-L-methionine = precorrin-2 + 2 S-adenosyl-L-homocysteine + H(+)</text>
        <dbReference type="Rhea" id="RHEA:32459"/>
        <dbReference type="ChEBI" id="CHEBI:15378"/>
        <dbReference type="ChEBI" id="CHEBI:57308"/>
        <dbReference type="ChEBI" id="CHEBI:57856"/>
        <dbReference type="ChEBI" id="CHEBI:58827"/>
        <dbReference type="ChEBI" id="CHEBI:59789"/>
        <dbReference type="EC" id="2.1.1.107"/>
    </reaction>
</comment>
<dbReference type="PIRSF" id="PIRSF036426">
    <property type="entry name" value="Sirohaem_synth"/>
    <property type="match status" value="1"/>
</dbReference>
<dbReference type="InterPro" id="IPR036291">
    <property type="entry name" value="NAD(P)-bd_dom_sf"/>
</dbReference>
<dbReference type="Gene3D" id="1.10.8.210">
    <property type="entry name" value="Sirohaem synthase, dimerisation domain"/>
    <property type="match status" value="1"/>
</dbReference>
<evidence type="ECO:0000259" key="20">
    <source>
        <dbReference type="Pfam" id="PF14824"/>
    </source>
</evidence>
<keyword evidence="3 15" id="KW-0169">Cobalamin biosynthesis</keyword>
<dbReference type="GO" id="GO:0051266">
    <property type="term" value="F:sirohydrochlorin ferrochelatase activity"/>
    <property type="evidence" value="ECO:0007669"/>
    <property type="project" value="UniProtKB-EC"/>
</dbReference>
<evidence type="ECO:0000256" key="9">
    <source>
        <dbReference type="ARBA" id="ARBA00023239"/>
    </source>
</evidence>
<comment type="catalytic activity">
    <reaction evidence="13 15">
        <text>precorrin-2 + NAD(+) = sirohydrochlorin + NADH + 2 H(+)</text>
        <dbReference type="Rhea" id="RHEA:15613"/>
        <dbReference type="ChEBI" id="CHEBI:15378"/>
        <dbReference type="ChEBI" id="CHEBI:57540"/>
        <dbReference type="ChEBI" id="CHEBI:57945"/>
        <dbReference type="ChEBI" id="CHEBI:58351"/>
        <dbReference type="ChEBI" id="CHEBI:58827"/>
        <dbReference type="EC" id="1.3.1.76"/>
    </reaction>
</comment>
<evidence type="ECO:0000256" key="6">
    <source>
        <dbReference type="ARBA" id="ARBA00022691"/>
    </source>
</evidence>
<dbReference type="EC" id="2.1.1.107" evidence="15"/>
<comment type="function">
    <text evidence="15">Multifunctional enzyme that catalyzes the SAM-dependent methylations of uroporphyrinogen III at position C-2 and C-7 to form precorrin-2 via precorrin-1. Then it catalyzes the NAD-dependent ring dehydrogenation of precorrin-2 to yield sirohydrochlorin. Finally, it catalyzes the ferrochelation of sirohydrochlorin to yield siroheme.</text>
</comment>
<feature type="binding site" evidence="15">
    <location>
        <begin position="96"/>
        <end position="97"/>
    </location>
    <ligand>
        <name>NAD(+)</name>
        <dbReference type="ChEBI" id="CHEBI:57540"/>
    </ligand>
</feature>